<evidence type="ECO:0000313" key="10">
    <source>
        <dbReference type="EMBL" id="KAF9808994.1"/>
    </source>
</evidence>
<comment type="subcellular location">
    <subcellularLocation>
        <location evidence="1">Nucleus</location>
    </subcellularLocation>
</comment>
<feature type="coiled-coil region" evidence="8">
    <location>
        <begin position="472"/>
        <end position="546"/>
    </location>
</feature>
<protein>
    <recommendedName>
        <fullName evidence="3">Spindle assembly checkpoint component MAD1</fullName>
    </recommendedName>
</protein>
<dbReference type="Proteomes" id="UP000639403">
    <property type="component" value="Unassembled WGS sequence"/>
</dbReference>
<keyword evidence="6" id="KW-0539">Nucleus</keyword>
<dbReference type="Gene3D" id="3.30.457.60">
    <property type="match status" value="1"/>
</dbReference>
<dbReference type="SUPFAM" id="SSF75704">
    <property type="entry name" value="Mitotic arrest deficient-like 1, Mad1"/>
    <property type="match status" value="1"/>
</dbReference>
<evidence type="ECO:0000256" key="9">
    <source>
        <dbReference type="SAM" id="MobiDB-lite"/>
    </source>
</evidence>
<feature type="coiled-coil region" evidence="8">
    <location>
        <begin position="225"/>
        <end position="269"/>
    </location>
</feature>
<dbReference type="GO" id="GO:0000776">
    <property type="term" value="C:kinetochore"/>
    <property type="evidence" value="ECO:0007669"/>
    <property type="project" value="TreeGrafter"/>
</dbReference>
<feature type="coiled-coil region" evidence="8">
    <location>
        <begin position="392"/>
        <end position="419"/>
    </location>
</feature>
<evidence type="ECO:0000313" key="11">
    <source>
        <dbReference type="Proteomes" id="UP000639403"/>
    </source>
</evidence>
<comment type="caution">
    <text evidence="10">The sequence shown here is derived from an EMBL/GenBank/DDBJ whole genome shotgun (WGS) entry which is preliminary data.</text>
</comment>
<evidence type="ECO:0000256" key="5">
    <source>
        <dbReference type="ARBA" id="ARBA00022776"/>
    </source>
</evidence>
<dbReference type="PANTHER" id="PTHR23168:SF0">
    <property type="entry name" value="MITOTIC SPINDLE ASSEMBLY CHECKPOINT PROTEIN MAD1"/>
    <property type="match status" value="1"/>
</dbReference>
<dbReference type="GO" id="GO:0051301">
    <property type="term" value="P:cell division"/>
    <property type="evidence" value="ECO:0007669"/>
    <property type="project" value="UniProtKB-KW"/>
</dbReference>
<evidence type="ECO:0000256" key="7">
    <source>
        <dbReference type="ARBA" id="ARBA00023306"/>
    </source>
</evidence>
<dbReference type="Gene3D" id="6.10.250.90">
    <property type="match status" value="1"/>
</dbReference>
<evidence type="ECO:0000256" key="1">
    <source>
        <dbReference type="ARBA" id="ARBA00004123"/>
    </source>
</evidence>
<keyword evidence="4" id="KW-0132">Cell division</keyword>
<keyword evidence="8" id="KW-0175">Coiled coil</keyword>
<evidence type="ECO:0000256" key="8">
    <source>
        <dbReference type="SAM" id="Coils"/>
    </source>
</evidence>
<dbReference type="EMBL" id="JADOXO010000225">
    <property type="protein sequence ID" value="KAF9808994.1"/>
    <property type="molecule type" value="Genomic_DNA"/>
</dbReference>
<organism evidence="10 11">
    <name type="scientific">Rhodonia placenta</name>
    <dbReference type="NCBI Taxonomy" id="104341"/>
    <lineage>
        <taxon>Eukaryota</taxon>
        <taxon>Fungi</taxon>
        <taxon>Dikarya</taxon>
        <taxon>Basidiomycota</taxon>
        <taxon>Agaricomycotina</taxon>
        <taxon>Agaricomycetes</taxon>
        <taxon>Polyporales</taxon>
        <taxon>Adustoporiaceae</taxon>
        <taxon>Rhodonia</taxon>
    </lineage>
</organism>
<gene>
    <name evidence="10" type="ORF">IEO21_07649</name>
</gene>
<accession>A0A8H7NXN5</accession>
<dbReference type="GO" id="GO:0051315">
    <property type="term" value="P:attachment of mitotic spindle microtubules to kinetochore"/>
    <property type="evidence" value="ECO:0007669"/>
    <property type="project" value="TreeGrafter"/>
</dbReference>
<evidence type="ECO:0000256" key="3">
    <source>
        <dbReference type="ARBA" id="ARBA00022019"/>
    </source>
</evidence>
<evidence type="ECO:0000256" key="6">
    <source>
        <dbReference type="ARBA" id="ARBA00023242"/>
    </source>
</evidence>
<dbReference type="GO" id="GO:0007094">
    <property type="term" value="P:mitotic spindle assembly checkpoint signaling"/>
    <property type="evidence" value="ECO:0007669"/>
    <property type="project" value="InterPro"/>
</dbReference>
<dbReference type="Gene3D" id="1.20.5.170">
    <property type="match status" value="1"/>
</dbReference>
<reference evidence="10" key="2">
    <citation type="journal article" name="Front. Microbiol.">
        <title>Degradative Capacity of Two Strains of Rhodonia placenta: From Phenotype to Genotype.</title>
        <authorList>
            <person name="Kolle M."/>
            <person name="Horta M.A.C."/>
            <person name="Nowrousian M."/>
            <person name="Ohm R.A."/>
            <person name="Benz J.P."/>
            <person name="Pilgard A."/>
        </authorList>
    </citation>
    <scope>NUCLEOTIDE SEQUENCE</scope>
    <source>
        <strain evidence="10">FPRL280</strain>
    </source>
</reference>
<comment type="similarity">
    <text evidence="2">Belongs to the MAD1 family.</text>
</comment>
<name>A0A8H7NXN5_9APHY</name>
<evidence type="ECO:0000256" key="2">
    <source>
        <dbReference type="ARBA" id="ARBA00008029"/>
    </source>
</evidence>
<feature type="coiled-coil region" evidence="8">
    <location>
        <begin position="313"/>
        <end position="354"/>
    </location>
</feature>
<dbReference type="PANTHER" id="PTHR23168">
    <property type="entry name" value="MITOTIC SPINDLE ASSEMBLY CHECKPOINT PROTEIN MAD1 MITOTIC ARREST DEFICIENT-LIKE PROTEIN 1"/>
    <property type="match status" value="1"/>
</dbReference>
<evidence type="ECO:0000256" key="4">
    <source>
        <dbReference type="ARBA" id="ARBA00022618"/>
    </source>
</evidence>
<proteinExistence type="inferred from homology"/>
<reference evidence="10" key="1">
    <citation type="submission" date="2020-11" db="EMBL/GenBank/DDBJ databases">
        <authorList>
            <person name="Koelle M."/>
            <person name="Horta M.A.C."/>
            <person name="Nowrousian M."/>
            <person name="Ohm R.A."/>
            <person name="Benz P."/>
            <person name="Pilgard A."/>
        </authorList>
    </citation>
    <scope>NUCLEOTIDE SEQUENCE</scope>
    <source>
        <strain evidence="10">FPRL280</strain>
    </source>
</reference>
<sequence length="660" mass="75748">MLHDLHLLFLGRGRHQNVTRWQRNWSVTSHLAHASLERQLVAAQTAKADLETNLREKNAQIARLEEDRRWLAEREQEERLEKERERTEHAEDKHKADHDIRSLRASLMTLQEQLADLNDEHGQLSRSTSQTISTQKSQITMLSRQLARVEEQLTEYRRVAEERGRAVEELQTQLDDASTANDSFVQKASDDENWAIVRDELHRQAEHMRLVEAANTKMSAELTMLRERHASVEVLKEQKRELQRRAVGADELREKVIRLEAELEASRREREQWWINHAQCPCGTPVSVTQGLSKLRLEHARLLEEHGSTRALLKRREHELTDAERRIAEALEALEKFQSQVRVLQTKNSRIEHDKSLAEREISFLRAMVASFTAEEASQNGVALEEATAARVQQLEALLVDYKATVEQLERELEEIGIDPHLTGGANSKHLEQVDTLEQTLWELRGEIGAGHHIPPGVRVLSLRNNPAQQWADLSQAAMDRLRGENEALLRRLKVLEESGARGTEQDAHAEELVPRESYDVVNKEKMHLEDELKKKEKRLLRLQQIFHAKSAEFREAIASILGVKLAFYPNGQVRVTSQFDLHATFVFQPANAGAGAGEGGGMKMQLTAQGEEVPEEVPQLMRYWVEQEQCIPGFMASITLECYEKNKMEREREARGLLH</sequence>
<keyword evidence="5" id="KW-0498">Mitosis</keyword>
<feature type="region of interest" description="Disordered" evidence="9">
    <location>
        <begin position="75"/>
        <end position="97"/>
    </location>
</feature>
<dbReference type="InterPro" id="IPR008672">
    <property type="entry name" value="Mad1"/>
</dbReference>
<dbReference type="Pfam" id="PF05557">
    <property type="entry name" value="MAD"/>
    <property type="match status" value="2"/>
</dbReference>
<keyword evidence="7" id="KW-0131">Cell cycle</keyword>
<dbReference type="GO" id="GO:0072686">
    <property type="term" value="C:mitotic spindle"/>
    <property type="evidence" value="ECO:0007669"/>
    <property type="project" value="TreeGrafter"/>
</dbReference>
<dbReference type="AlphaFoldDB" id="A0A8H7NXN5"/>
<dbReference type="GO" id="GO:0005635">
    <property type="term" value="C:nuclear envelope"/>
    <property type="evidence" value="ECO:0007669"/>
    <property type="project" value="TreeGrafter"/>
</dbReference>